<dbReference type="InterPro" id="IPR001310">
    <property type="entry name" value="Histidine_triad_HIT"/>
</dbReference>
<name>A0ABY2WU28_9RHOB</name>
<sequence>MADDCIFCRIAAGELPAQTVFEDDLVIAFLDLHPIREGHTLIIPRQHCPWFEDLPAVTAARIMEIGQTLARGMKAEWNVPRVAFFFTGIHVPHAHAHVVPMHHDHDVTSSVYLQEGPDRFTLPPSPGQDSLARTALKLRKHL</sequence>
<dbReference type="InterPro" id="IPR011146">
    <property type="entry name" value="HIT-like"/>
</dbReference>
<feature type="short sequence motif" description="Histidine triad motif" evidence="1">
    <location>
        <begin position="93"/>
        <end position="97"/>
    </location>
</feature>
<dbReference type="Pfam" id="PF01230">
    <property type="entry name" value="HIT"/>
    <property type="match status" value="1"/>
</dbReference>
<organism evidence="3 4">
    <name type="scientific">Ruegeria sediminis</name>
    <dbReference type="NCBI Taxonomy" id="2583820"/>
    <lineage>
        <taxon>Bacteria</taxon>
        <taxon>Pseudomonadati</taxon>
        <taxon>Pseudomonadota</taxon>
        <taxon>Alphaproteobacteria</taxon>
        <taxon>Rhodobacterales</taxon>
        <taxon>Roseobacteraceae</taxon>
        <taxon>Ruegeria</taxon>
    </lineage>
</organism>
<dbReference type="Proteomes" id="UP001193035">
    <property type="component" value="Unassembled WGS sequence"/>
</dbReference>
<evidence type="ECO:0000259" key="2">
    <source>
        <dbReference type="PROSITE" id="PS51084"/>
    </source>
</evidence>
<dbReference type="InterPro" id="IPR036265">
    <property type="entry name" value="HIT-like_sf"/>
</dbReference>
<dbReference type="PANTHER" id="PTHR46648:SF1">
    <property type="entry name" value="ADENOSINE 5'-MONOPHOSPHORAMIDASE HNT1"/>
    <property type="match status" value="1"/>
</dbReference>
<protein>
    <submittedName>
        <fullName evidence="3">HIT domain-containing protein</fullName>
    </submittedName>
</protein>
<evidence type="ECO:0000313" key="3">
    <source>
        <dbReference type="EMBL" id="TMV05508.1"/>
    </source>
</evidence>
<feature type="domain" description="HIT" evidence="2">
    <location>
        <begin position="6"/>
        <end position="109"/>
    </location>
</feature>
<evidence type="ECO:0000256" key="1">
    <source>
        <dbReference type="PROSITE-ProRule" id="PRU00464"/>
    </source>
</evidence>
<gene>
    <name evidence="3" type="ORF">FGK63_15790</name>
</gene>
<dbReference type="Gene3D" id="3.30.428.10">
    <property type="entry name" value="HIT-like"/>
    <property type="match status" value="1"/>
</dbReference>
<proteinExistence type="predicted"/>
<dbReference type="EMBL" id="VCPD01000006">
    <property type="protein sequence ID" value="TMV05508.1"/>
    <property type="molecule type" value="Genomic_DNA"/>
</dbReference>
<comment type="caution">
    <text evidence="3">The sequence shown here is derived from an EMBL/GenBank/DDBJ whole genome shotgun (WGS) entry which is preliminary data.</text>
</comment>
<dbReference type="PRINTS" id="PR00332">
    <property type="entry name" value="HISTRIAD"/>
</dbReference>
<dbReference type="SUPFAM" id="SSF54197">
    <property type="entry name" value="HIT-like"/>
    <property type="match status" value="1"/>
</dbReference>
<evidence type="ECO:0000313" key="4">
    <source>
        <dbReference type="Proteomes" id="UP001193035"/>
    </source>
</evidence>
<dbReference type="PROSITE" id="PS51084">
    <property type="entry name" value="HIT_2"/>
    <property type="match status" value="1"/>
</dbReference>
<dbReference type="RefSeq" id="WP_138843999.1">
    <property type="nucleotide sequence ID" value="NZ_VCPD01000006.1"/>
</dbReference>
<accession>A0ABY2WU28</accession>
<dbReference type="PANTHER" id="PTHR46648">
    <property type="entry name" value="HIT FAMILY PROTEIN 1"/>
    <property type="match status" value="1"/>
</dbReference>
<reference evidence="3 4" key="1">
    <citation type="submission" date="2019-05" db="EMBL/GenBank/DDBJ databases">
        <title>Ruegeria sp. nov., isolated from tidal flat.</title>
        <authorList>
            <person name="Kim W."/>
        </authorList>
    </citation>
    <scope>NUCLEOTIDE SEQUENCE [LARGE SCALE GENOMIC DNA]</scope>
    <source>
        <strain evidence="3 4">CAU 1488</strain>
    </source>
</reference>
<keyword evidence="4" id="KW-1185">Reference proteome</keyword>